<dbReference type="Pfam" id="PF09735">
    <property type="entry name" value="Nckap1"/>
    <property type="match status" value="1"/>
</dbReference>
<keyword evidence="3" id="KW-1185">Reference proteome</keyword>
<dbReference type="GO" id="GO:0016477">
    <property type="term" value="P:cell migration"/>
    <property type="evidence" value="ECO:0007669"/>
    <property type="project" value="TreeGrafter"/>
</dbReference>
<feature type="compositionally biased region" description="Basic and acidic residues" evidence="1">
    <location>
        <begin position="636"/>
        <end position="653"/>
    </location>
</feature>
<dbReference type="GeneTree" id="ENSGT00390000016619"/>
<name>A0A8C0GVD7_CHEAB</name>
<gene>
    <name evidence="2" type="primary">NCKAP1L</name>
</gene>
<dbReference type="GO" id="GO:0030031">
    <property type="term" value="P:cell projection assembly"/>
    <property type="evidence" value="ECO:0007669"/>
    <property type="project" value="TreeGrafter"/>
</dbReference>
<proteinExistence type="predicted"/>
<dbReference type="AlphaFoldDB" id="A0A8C0GVD7"/>
<dbReference type="GO" id="GO:0030866">
    <property type="term" value="P:cortical actin cytoskeleton organization"/>
    <property type="evidence" value="ECO:0007669"/>
    <property type="project" value="TreeGrafter"/>
</dbReference>
<organism evidence="2 3">
    <name type="scientific">Chelonoidis abingdonii</name>
    <name type="common">Abingdon island giant tortoise</name>
    <name type="synonym">Testudo abingdonii</name>
    <dbReference type="NCBI Taxonomy" id="106734"/>
    <lineage>
        <taxon>Eukaryota</taxon>
        <taxon>Metazoa</taxon>
        <taxon>Chordata</taxon>
        <taxon>Craniata</taxon>
        <taxon>Vertebrata</taxon>
        <taxon>Euteleostomi</taxon>
        <taxon>Archelosauria</taxon>
        <taxon>Testudinata</taxon>
        <taxon>Testudines</taxon>
        <taxon>Cryptodira</taxon>
        <taxon>Durocryptodira</taxon>
        <taxon>Testudinoidea</taxon>
        <taxon>Testudinidae</taxon>
        <taxon>Chelonoidis</taxon>
    </lineage>
</organism>
<evidence type="ECO:0000313" key="2">
    <source>
        <dbReference type="Ensembl" id="ENSCABP00000013863.1"/>
    </source>
</evidence>
<dbReference type="PANTHER" id="PTHR12093">
    <property type="entry name" value="NCK-ASSOCIATED PROTEIN 1"/>
    <property type="match status" value="1"/>
</dbReference>
<reference evidence="2" key="2">
    <citation type="submission" date="2025-09" db="UniProtKB">
        <authorList>
            <consortium name="Ensembl"/>
        </authorList>
    </citation>
    <scope>IDENTIFICATION</scope>
</reference>
<accession>A0A8C0GVD7</accession>
<dbReference type="Proteomes" id="UP000694404">
    <property type="component" value="Unplaced"/>
</dbReference>
<dbReference type="GO" id="GO:0031209">
    <property type="term" value="C:SCAR complex"/>
    <property type="evidence" value="ECO:0007669"/>
    <property type="project" value="TreeGrafter"/>
</dbReference>
<dbReference type="Ensembl" id="ENSCABT00000015197.1">
    <property type="protein sequence ID" value="ENSCABP00000013863.1"/>
    <property type="gene ID" value="ENSCABG00000006732.1"/>
</dbReference>
<evidence type="ECO:0008006" key="4">
    <source>
        <dbReference type="Google" id="ProtNLM"/>
    </source>
</evidence>
<dbReference type="GO" id="GO:0048812">
    <property type="term" value="P:neuron projection morphogenesis"/>
    <property type="evidence" value="ECO:0007669"/>
    <property type="project" value="TreeGrafter"/>
</dbReference>
<sequence>MSLPSIYQHKFAEKLTILNDRGKGVLIRMYNIKKTCSDPRSKPAFFTEKTMEPSIKYINKKFPNVDARSSTQHLGPVHKEKAEIIKVLNSYYQSFVDVMEFRDHVYELLNTIDASQCYFDIHVNYDLTKNYLDLVVTYTSVILLLSRIEDRKALIGMYNCAHEMIQGSGDPSYARLAQMVLEYDTPLKKLTEEFGPHSKAVTSALLSLHFLFVRRNQSAEQWRSDQLLSLISNSATMLSPASSDVVSLAFRAGFLLCHGCLSSNPQCLELWKLGLQGSLYISLIRDDALQIHKVTEEFFGSLKGYGKRVADVKECKEHAVAHSGQLHRNRRAFLRNAVRELEALLSDQPGLLGPKALCVFVALSLCRDEVNWLLRHAEHVTKTKTPEDYADSHIAELLFLMEQLRTLVHRHGPVIQRYHVQYLARFDALLCAHLFQNLTVCPEEESIIMSSFVSTLSSLTLKQVDKKEKFDFSGLRLDWFRLQAYTSVAKAPMQLRESPDVGRVMNLIMFHSKMLDSLEELVVETSDLSAFCFYVRPFEKLFALTMEEPAMLRFTIAFPLICSHFAHCTHSMCPEEVRGEGTLCVSGGLPNPGPPSRQPLTHSVPLFLSPGKLLPKHCASTISKARNKKAQKQPPKKGEPERDKPGAESQRKDRIVVTNMDKLHQMLSELSLSINHVPSFTVFEHTVTPSEYLSSHLETRLNRSFVLMASYNQATQEIARPSEVLAGLRSYLAFIQSLGQFTCMDSSRIIRNVLLQQTQPLDSSGEQTLTTIYTNWYLEGLLRQASTGAIVLSPAMQAFISVPREGEQSFSAEEFSDISEMRALAELLGPYGMKFLSDNLMWHVTSQVVELKKLVTENMDVLVQIRSNFYKPEQMVSLLPRLTSADNVLKRMTIIGEILSFRSMAQSGLCEVFSNRCPFLMGPIECLKDFVTPDTDIKVTLSIFELATAAGIACDIDPALVTALSNLKTDSSSPEEEYKSACLLLVFVAVSLPLLASDPFSVYSIEMDGYSNNIHCLAKAIIHVSAALFTIHGKNIETHLKEFLLLASVSLLQLGQETDKLHSKNRESISLLMHLIVEESSFLTVDMLETCFPYVLLRNAYREVHRAFLLNKLPAH</sequence>
<dbReference type="InterPro" id="IPR019137">
    <property type="entry name" value="Nck-associated_protein-1"/>
</dbReference>
<reference evidence="2" key="1">
    <citation type="submission" date="2025-08" db="UniProtKB">
        <authorList>
            <consortium name="Ensembl"/>
        </authorList>
    </citation>
    <scope>IDENTIFICATION</scope>
</reference>
<evidence type="ECO:0000313" key="3">
    <source>
        <dbReference type="Proteomes" id="UP000694404"/>
    </source>
</evidence>
<evidence type="ECO:0000256" key="1">
    <source>
        <dbReference type="SAM" id="MobiDB-lite"/>
    </source>
</evidence>
<protein>
    <recommendedName>
        <fullName evidence="4">NCK associated protein 1 like</fullName>
    </recommendedName>
</protein>
<feature type="region of interest" description="Disordered" evidence="1">
    <location>
        <begin position="624"/>
        <end position="653"/>
    </location>
</feature>
<dbReference type="PANTHER" id="PTHR12093:SF9">
    <property type="entry name" value="NCK-ASSOCIATED PROTEIN 1-LIKE"/>
    <property type="match status" value="1"/>
</dbReference>
<feature type="compositionally biased region" description="Basic residues" evidence="1">
    <location>
        <begin position="625"/>
        <end position="635"/>
    </location>
</feature>